<organism evidence="1 2">
    <name type="scientific">Dyadobacter fanqingshengii</name>
    <dbReference type="NCBI Taxonomy" id="2906443"/>
    <lineage>
        <taxon>Bacteria</taxon>
        <taxon>Pseudomonadati</taxon>
        <taxon>Bacteroidota</taxon>
        <taxon>Cytophagia</taxon>
        <taxon>Cytophagales</taxon>
        <taxon>Spirosomataceae</taxon>
        <taxon>Dyadobacter</taxon>
    </lineage>
</organism>
<gene>
    <name evidence="1" type="ORF">LXM24_17995</name>
</gene>
<reference evidence="1" key="1">
    <citation type="submission" date="2021-12" db="EMBL/GenBank/DDBJ databases">
        <title>Novel species in genus Dyadobacter.</title>
        <authorList>
            <person name="Ma C."/>
        </authorList>
    </citation>
    <scope>NUCLEOTIDE SEQUENCE</scope>
    <source>
        <strain evidence="1">CY399</strain>
    </source>
</reference>
<dbReference type="Proteomes" id="UP001139700">
    <property type="component" value="Unassembled WGS sequence"/>
</dbReference>
<dbReference type="RefSeq" id="WP_234614802.1">
    <property type="nucleotide sequence ID" value="NZ_CP098806.1"/>
</dbReference>
<dbReference type="AlphaFoldDB" id="A0A9X1TA27"/>
<protein>
    <submittedName>
        <fullName evidence="1">Uncharacterized protein</fullName>
    </submittedName>
</protein>
<evidence type="ECO:0000313" key="1">
    <source>
        <dbReference type="EMBL" id="MCF0042005.1"/>
    </source>
</evidence>
<sequence>MHKHLIKLFSYRYFNLHYCGISDYRRVPDNVFGDYCATADLDIVIDTDISNYTYITTNINIVSDHRRSTKLMIAYLFVANSRAVPDGAVRSNDYIPAKH</sequence>
<comment type="caution">
    <text evidence="1">The sequence shown here is derived from an EMBL/GenBank/DDBJ whole genome shotgun (WGS) entry which is preliminary data.</text>
</comment>
<dbReference type="EMBL" id="JAJTTA010000002">
    <property type="protein sequence ID" value="MCF0042005.1"/>
    <property type="molecule type" value="Genomic_DNA"/>
</dbReference>
<keyword evidence="2" id="KW-1185">Reference proteome</keyword>
<evidence type="ECO:0000313" key="2">
    <source>
        <dbReference type="Proteomes" id="UP001139700"/>
    </source>
</evidence>
<proteinExistence type="predicted"/>
<name>A0A9X1TA27_9BACT</name>
<accession>A0A9X1TA27</accession>